<sequence>MRYLLLVSHGEFAAGLKTSIAMFAQDKIGDVIANGLRDGMSTDEFEHHFRQSLSHLKEEDRVIVLADIIGGSPLTAACKVLDELGYLEDAIVLGGMNLPMAINAVVMKDMLDGQEFVKTVLGEAGAALRELDVVSSEDELDDDI</sequence>
<dbReference type="GeneID" id="78357853"/>
<keyword evidence="1" id="KW-0808">Transferase</keyword>
<proteinExistence type="predicted"/>
<dbReference type="PANTHER" id="PTHR33799">
    <property type="entry name" value="PTS PERMEASE-RELATED-RELATED"/>
    <property type="match status" value="1"/>
</dbReference>
<dbReference type="InterPro" id="IPR004701">
    <property type="entry name" value="PTS_EIIA_man-typ"/>
</dbReference>
<dbReference type="Proteomes" id="UP000254924">
    <property type="component" value="Unassembled WGS sequence"/>
</dbReference>
<reference evidence="3 4" key="1">
    <citation type="submission" date="2018-06" db="EMBL/GenBank/DDBJ databases">
        <authorList>
            <consortium name="Pathogen Informatics"/>
            <person name="Doyle S."/>
        </authorList>
    </citation>
    <scope>NUCLEOTIDE SEQUENCE [LARGE SCALE GENOMIC DNA]</scope>
    <source>
        <strain evidence="3 4">NCTC12224</strain>
    </source>
</reference>
<dbReference type="GO" id="GO:0016020">
    <property type="term" value="C:membrane"/>
    <property type="evidence" value="ECO:0007669"/>
    <property type="project" value="InterPro"/>
</dbReference>
<dbReference type="Pfam" id="PF03610">
    <property type="entry name" value="EIIA-man"/>
    <property type="match status" value="1"/>
</dbReference>
<dbReference type="AlphaFoldDB" id="A0A380KFF1"/>
<evidence type="ECO:0000313" key="4">
    <source>
        <dbReference type="Proteomes" id="UP000254924"/>
    </source>
</evidence>
<evidence type="ECO:0000259" key="2">
    <source>
        <dbReference type="PROSITE" id="PS51096"/>
    </source>
</evidence>
<dbReference type="OrthoDB" id="6623712at2"/>
<feature type="domain" description="PTS EIIA type-4" evidence="2">
    <location>
        <begin position="1"/>
        <end position="128"/>
    </location>
</feature>
<dbReference type="Gene3D" id="3.40.50.510">
    <property type="entry name" value="Phosphotransferase system, mannose-type IIA component"/>
    <property type="match status" value="1"/>
</dbReference>
<dbReference type="SUPFAM" id="SSF53062">
    <property type="entry name" value="PTS system fructose IIA component-like"/>
    <property type="match status" value="1"/>
</dbReference>
<organism evidence="3 4">
    <name type="scientific">Streptococcus hyointestinalis</name>
    <dbReference type="NCBI Taxonomy" id="1337"/>
    <lineage>
        <taxon>Bacteria</taxon>
        <taxon>Bacillati</taxon>
        <taxon>Bacillota</taxon>
        <taxon>Bacilli</taxon>
        <taxon>Lactobacillales</taxon>
        <taxon>Streptococcaceae</taxon>
        <taxon>Streptococcus</taxon>
    </lineage>
</organism>
<keyword evidence="4" id="KW-1185">Reference proteome</keyword>
<dbReference type="RefSeq" id="WP_115271366.1">
    <property type="nucleotide sequence ID" value="NZ_JBNPNB010000021.1"/>
</dbReference>
<name>A0A380KFF1_9STRE</name>
<dbReference type="GO" id="GO:0009401">
    <property type="term" value="P:phosphoenolpyruvate-dependent sugar phosphotransferase system"/>
    <property type="evidence" value="ECO:0007669"/>
    <property type="project" value="InterPro"/>
</dbReference>
<protein>
    <submittedName>
        <fullName evidence="3">PTS system sugar-specific transporter subunit IIA</fullName>
    </submittedName>
</protein>
<dbReference type="PANTHER" id="PTHR33799:SF1">
    <property type="entry name" value="PTS SYSTEM MANNOSE-SPECIFIC EIIAB COMPONENT-RELATED"/>
    <property type="match status" value="1"/>
</dbReference>
<dbReference type="PROSITE" id="PS51096">
    <property type="entry name" value="PTS_EIIA_TYPE_4"/>
    <property type="match status" value="1"/>
</dbReference>
<evidence type="ECO:0000313" key="3">
    <source>
        <dbReference type="EMBL" id="SUN63773.1"/>
    </source>
</evidence>
<dbReference type="InterPro" id="IPR036662">
    <property type="entry name" value="PTS_EIIA_man-typ_sf"/>
</dbReference>
<accession>A0A380KFF1</accession>
<dbReference type="EMBL" id="UHFN01000007">
    <property type="protein sequence ID" value="SUN63773.1"/>
    <property type="molecule type" value="Genomic_DNA"/>
</dbReference>
<gene>
    <name evidence="3" type="primary">manX</name>
    <name evidence="3" type="ORF">NCTC12224_02624</name>
</gene>
<dbReference type="InterPro" id="IPR051471">
    <property type="entry name" value="Bacterial_PTS_sugar_comp"/>
</dbReference>
<evidence type="ECO:0000256" key="1">
    <source>
        <dbReference type="ARBA" id="ARBA00022679"/>
    </source>
</evidence>
<dbReference type="GO" id="GO:0016740">
    <property type="term" value="F:transferase activity"/>
    <property type="evidence" value="ECO:0007669"/>
    <property type="project" value="UniProtKB-KW"/>
</dbReference>